<dbReference type="CDD" id="cd00085">
    <property type="entry name" value="HNHc"/>
    <property type="match status" value="1"/>
</dbReference>
<sequence length="437" mass="46409">MFDYGSHQSAVGTPGAGEPMIAVDLRCVAARVASLDPAVDDAGRIEQLRALEEVKSAICAAQVRIAVEFAASQEAEQQASGTPRARVGAGIGAQIALARRESPHRGGRLLGLAKALVHEMPHTLAALESGLLNEWRATLIVRETACVSRHDRQSIDAQLWAHPDQVTTLGDRALAAHTRALAYLADPHAAVARASRAETERCVTLRPAPDTMTYLTALLPVAQGVAAYAALTHHADTTRATGDPRGRGQIMADTLVERLTGQTEASAVPVTVNLVMPDTALLAPVDGDHPGGEVADVVGHGPIPAGHARRLVAHAATREEAWVRRLYTHRGRLVALESSARCFPSGIADFIDLRDRRCRTPWCDAPIRHHDHIQAHTDGGPSSAINSQGLCEACNYTKQTVGWRARPGPDGTVTTVTPTGNTYRSPEPAPGLPDEAA</sequence>
<dbReference type="EMBL" id="CZKA01000037">
    <property type="protein sequence ID" value="CUR57603.1"/>
    <property type="molecule type" value="Genomic_DNA"/>
</dbReference>
<organism evidence="2">
    <name type="scientific">metagenome</name>
    <dbReference type="NCBI Taxonomy" id="256318"/>
    <lineage>
        <taxon>unclassified sequences</taxon>
        <taxon>metagenomes</taxon>
    </lineage>
</organism>
<evidence type="ECO:0000313" key="2">
    <source>
        <dbReference type="EMBL" id="CUR57603.1"/>
    </source>
</evidence>
<proteinExistence type="predicted"/>
<name>A0A2P2C6H8_9ZZZZ</name>
<protein>
    <submittedName>
        <fullName evidence="2">Uncharacterized protein</fullName>
    </submittedName>
</protein>
<gene>
    <name evidence="2" type="ORF">NOCA2420100</name>
</gene>
<dbReference type="InterPro" id="IPR003615">
    <property type="entry name" value="HNH_nuc"/>
</dbReference>
<feature type="compositionally biased region" description="Low complexity" evidence="1">
    <location>
        <begin position="408"/>
        <end position="422"/>
    </location>
</feature>
<evidence type="ECO:0000256" key="1">
    <source>
        <dbReference type="SAM" id="MobiDB-lite"/>
    </source>
</evidence>
<dbReference type="AlphaFoldDB" id="A0A2P2C6H8"/>
<reference evidence="2" key="1">
    <citation type="submission" date="2015-08" db="EMBL/GenBank/DDBJ databases">
        <authorList>
            <person name="Babu N.S."/>
            <person name="Beckwith C.J."/>
            <person name="Beseler K.G."/>
            <person name="Brison A."/>
            <person name="Carone J.V."/>
            <person name="Caskin T.P."/>
            <person name="Diamond M."/>
            <person name="Durham M.E."/>
            <person name="Foxe J.M."/>
            <person name="Go M."/>
            <person name="Henderson B.A."/>
            <person name="Jones I.B."/>
            <person name="McGettigan J.A."/>
            <person name="Micheletti S.J."/>
            <person name="Nasrallah M.E."/>
            <person name="Ortiz D."/>
            <person name="Piller C.R."/>
            <person name="Privatt S.R."/>
            <person name="Schneider S.L."/>
            <person name="Sharp S."/>
            <person name="Smith T.C."/>
            <person name="Stanton J.D."/>
            <person name="Ullery H.E."/>
            <person name="Wilson R.J."/>
            <person name="Serrano M.G."/>
            <person name="Buck G."/>
            <person name="Lee V."/>
            <person name="Wang Y."/>
            <person name="Carvalho R."/>
            <person name="Voegtly L."/>
            <person name="Shi R."/>
            <person name="Duckworth R."/>
            <person name="Johnson A."/>
            <person name="Loviza R."/>
            <person name="Walstead R."/>
            <person name="Shah Z."/>
            <person name="Kiflezghi M."/>
            <person name="Wade K."/>
            <person name="Ball S.L."/>
            <person name="Bradley K.W."/>
            <person name="Asai D.J."/>
            <person name="Bowman C.A."/>
            <person name="Russell D.A."/>
            <person name="Pope W.H."/>
            <person name="Jacobs-Sera D."/>
            <person name="Hendrix R.W."/>
            <person name="Hatfull G.F."/>
        </authorList>
    </citation>
    <scope>NUCLEOTIDE SEQUENCE</scope>
</reference>
<accession>A0A2P2C6H8</accession>
<feature type="region of interest" description="Disordered" evidence="1">
    <location>
        <begin position="405"/>
        <end position="437"/>
    </location>
</feature>